<feature type="domain" description="HTH tetR-type" evidence="3">
    <location>
        <begin position="19"/>
        <end position="79"/>
    </location>
</feature>
<protein>
    <submittedName>
        <fullName evidence="4">TetR/AcrR family transcriptional regulator</fullName>
    </submittedName>
</protein>
<gene>
    <name evidence="4" type="ORF">EUU25_13860</name>
</gene>
<keyword evidence="1 2" id="KW-0238">DNA-binding</keyword>
<evidence type="ECO:0000256" key="1">
    <source>
        <dbReference type="ARBA" id="ARBA00023125"/>
    </source>
</evidence>
<sequence length="188" mass="21139">MPLRPAHRLPYTKTVKKPDSRRQDIIQRLTDHVLAEGLSASSLRPLAKAAGTSDRMLLYYFSDKAEIITAVLEEISARLVLKLGDRVAPELLPVDVLRRQFAAILFVDELWPYMRIWLEVASRAAMGDAYFRGVGEQIGRGFYEWGKAQLLSESEEQRDVDAARLLVTIEGMLLLKSLGLDDINAKAV</sequence>
<dbReference type="SUPFAM" id="SSF46689">
    <property type="entry name" value="Homeodomain-like"/>
    <property type="match status" value="1"/>
</dbReference>
<evidence type="ECO:0000259" key="3">
    <source>
        <dbReference type="PROSITE" id="PS50977"/>
    </source>
</evidence>
<reference evidence="5" key="1">
    <citation type="submission" date="2019-01" db="EMBL/GenBank/DDBJ databases">
        <title>Sphingorhabdus lacus sp.nov., isolated from an oligotrophic freshwater lake.</title>
        <authorList>
            <person name="Park M."/>
        </authorList>
    </citation>
    <scope>NUCLEOTIDE SEQUENCE [LARGE SCALE GENOMIC DNA]</scope>
    <source>
        <strain evidence="5">IMCC1753</strain>
    </source>
</reference>
<dbReference type="AlphaFoldDB" id="A0A6I6L5U4"/>
<feature type="DNA-binding region" description="H-T-H motif" evidence="2">
    <location>
        <begin position="42"/>
        <end position="61"/>
    </location>
</feature>
<dbReference type="GO" id="GO:0003677">
    <property type="term" value="F:DNA binding"/>
    <property type="evidence" value="ECO:0007669"/>
    <property type="project" value="UniProtKB-UniRule"/>
</dbReference>
<dbReference type="InterPro" id="IPR001647">
    <property type="entry name" value="HTH_TetR"/>
</dbReference>
<dbReference type="PROSITE" id="PS50977">
    <property type="entry name" value="HTH_TETR_2"/>
    <property type="match status" value="1"/>
</dbReference>
<dbReference type="EMBL" id="CP035733">
    <property type="protein sequence ID" value="QGY81600.1"/>
    <property type="molecule type" value="Genomic_DNA"/>
</dbReference>
<keyword evidence="5" id="KW-1185">Reference proteome</keyword>
<accession>A0A6I6L5U4</accession>
<evidence type="ECO:0000313" key="5">
    <source>
        <dbReference type="Proteomes" id="UP000428803"/>
    </source>
</evidence>
<name>A0A6I6L5U4_9SPHN</name>
<dbReference type="Pfam" id="PF00440">
    <property type="entry name" value="TetR_N"/>
    <property type="match status" value="1"/>
</dbReference>
<dbReference type="KEGG" id="slaa:EUU25_13860"/>
<dbReference type="InterPro" id="IPR009057">
    <property type="entry name" value="Homeodomain-like_sf"/>
</dbReference>
<evidence type="ECO:0000313" key="4">
    <source>
        <dbReference type="EMBL" id="QGY81600.1"/>
    </source>
</evidence>
<dbReference type="Gene3D" id="1.10.357.10">
    <property type="entry name" value="Tetracycline Repressor, domain 2"/>
    <property type="match status" value="1"/>
</dbReference>
<organism evidence="4 5">
    <name type="scientific">Sphingorhabdus lacus</name>
    <dbReference type="NCBI Taxonomy" id="392610"/>
    <lineage>
        <taxon>Bacteria</taxon>
        <taxon>Pseudomonadati</taxon>
        <taxon>Pseudomonadota</taxon>
        <taxon>Alphaproteobacteria</taxon>
        <taxon>Sphingomonadales</taxon>
        <taxon>Sphingomonadaceae</taxon>
        <taxon>Sphingorhabdus</taxon>
    </lineage>
</organism>
<dbReference type="Proteomes" id="UP000428803">
    <property type="component" value="Chromosome"/>
</dbReference>
<evidence type="ECO:0000256" key="2">
    <source>
        <dbReference type="PROSITE-ProRule" id="PRU00335"/>
    </source>
</evidence>
<proteinExistence type="predicted"/>